<dbReference type="Proteomes" id="UP000294508">
    <property type="component" value="Unassembled WGS sequence"/>
</dbReference>
<evidence type="ECO:0008006" key="3">
    <source>
        <dbReference type="Google" id="ProtNLM"/>
    </source>
</evidence>
<organism evidence="1 2">
    <name type="scientific">Kribbella steppae</name>
    <dbReference type="NCBI Taxonomy" id="2512223"/>
    <lineage>
        <taxon>Bacteria</taxon>
        <taxon>Bacillati</taxon>
        <taxon>Actinomycetota</taxon>
        <taxon>Actinomycetes</taxon>
        <taxon>Propionibacteriales</taxon>
        <taxon>Kribbellaceae</taxon>
        <taxon>Kribbella</taxon>
    </lineage>
</organism>
<dbReference type="InterPro" id="IPR010775">
    <property type="entry name" value="DUF1365"/>
</dbReference>
<reference evidence="1 2" key="1">
    <citation type="journal article" date="2015" name="Stand. Genomic Sci.">
        <title>Genomic Encyclopedia of Bacterial and Archaeal Type Strains, Phase III: the genomes of soil and plant-associated and newly described type strains.</title>
        <authorList>
            <person name="Whitman W.B."/>
            <person name="Woyke T."/>
            <person name="Klenk H.P."/>
            <person name="Zhou Y."/>
            <person name="Lilburn T.G."/>
            <person name="Beck B.J."/>
            <person name="De Vos P."/>
            <person name="Vandamme P."/>
            <person name="Eisen J.A."/>
            <person name="Garrity G."/>
            <person name="Hugenholtz P."/>
            <person name="Kyrpides N.C."/>
        </authorList>
    </citation>
    <scope>NUCLEOTIDE SEQUENCE [LARGE SCALE GENOMIC DNA]</scope>
    <source>
        <strain evidence="1 2">VKM Ac-2572</strain>
    </source>
</reference>
<sequence length="232" mass="26624">MSIPRVPAIVPGHVSHSRRGAKRHRFRHRTYQWLVDLDDLPDHRPLASFRVGDHLGDSSRSLRENVAAFATAHGEVLESEDRVLMLANARSLGYVFNPLTVFWCLGPADEPRWVVLEVHNTYGERHAYLARPDRFSLRKEFYVSPFFAVNGRYDVTLRLDRDRINVVIDLCQDGLRVFSAAFAGRPRPVRFATLAAAALVPYQVWALIRAHGVWLWLRRLPVVRRTPVEGLQ</sequence>
<evidence type="ECO:0000313" key="1">
    <source>
        <dbReference type="EMBL" id="TCO26143.1"/>
    </source>
</evidence>
<dbReference type="Pfam" id="PF07103">
    <property type="entry name" value="DUF1365"/>
    <property type="match status" value="1"/>
</dbReference>
<accession>A0A4R2HGP2</accession>
<dbReference type="EMBL" id="SLWN01000007">
    <property type="protein sequence ID" value="TCO26143.1"/>
    <property type="molecule type" value="Genomic_DNA"/>
</dbReference>
<dbReference type="PANTHER" id="PTHR33973:SF4">
    <property type="entry name" value="OS07G0153300 PROTEIN"/>
    <property type="match status" value="1"/>
</dbReference>
<protein>
    <recommendedName>
        <fullName evidence="3">DUF1365 family protein</fullName>
    </recommendedName>
</protein>
<evidence type="ECO:0000313" key="2">
    <source>
        <dbReference type="Proteomes" id="UP000294508"/>
    </source>
</evidence>
<dbReference type="AlphaFoldDB" id="A0A4R2HGP2"/>
<dbReference type="RefSeq" id="WP_242001888.1">
    <property type="nucleotide sequence ID" value="NZ_SLWN01000007.1"/>
</dbReference>
<keyword evidence="2" id="KW-1185">Reference proteome</keyword>
<name>A0A4R2HGP2_9ACTN</name>
<proteinExistence type="predicted"/>
<dbReference type="PANTHER" id="PTHR33973">
    <property type="entry name" value="OS07G0153300 PROTEIN"/>
    <property type="match status" value="1"/>
</dbReference>
<comment type="caution">
    <text evidence="1">The sequence shown here is derived from an EMBL/GenBank/DDBJ whole genome shotgun (WGS) entry which is preliminary data.</text>
</comment>
<gene>
    <name evidence="1" type="ORF">EV652_10734</name>
</gene>